<feature type="domain" description="PDZ" evidence="7">
    <location>
        <begin position="358"/>
        <end position="438"/>
    </location>
</feature>
<dbReference type="PANTHER" id="PTHR23122">
    <property type="entry name" value="MEMBRANE-ASSOCIATED GUANYLATE KINASE MAGUK"/>
    <property type="match status" value="1"/>
</dbReference>
<dbReference type="InterPro" id="IPR008145">
    <property type="entry name" value="GK/Ca_channel_bsu"/>
</dbReference>
<dbReference type="InterPro" id="IPR027417">
    <property type="entry name" value="P-loop_NTPase"/>
</dbReference>
<dbReference type="SMART" id="SM00228">
    <property type="entry name" value="PDZ"/>
    <property type="match status" value="1"/>
</dbReference>
<comment type="caution">
    <text evidence="8">The sequence shown here is derived from an EMBL/GenBank/DDBJ whole genome shotgun (WGS) entry which is preliminary data.</text>
</comment>
<evidence type="ECO:0000256" key="3">
    <source>
        <dbReference type="PROSITE-ProRule" id="PRU00192"/>
    </source>
</evidence>
<dbReference type="CDD" id="cd11862">
    <property type="entry name" value="SH3_MPP"/>
    <property type="match status" value="1"/>
</dbReference>
<organism evidence="8 10">
    <name type="scientific">Rotaria sordida</name>
    <dbReference type="NCBI Taxonomy" id="392033"/>
    <lineage>
        <taxon>Eukaryota</taxon>
        <taxon>Metazoa</taxon>
        <taxon>Spiralia</taxon>
        <taxon>Gnathifera</taxon>
        <taxon>Rotifera</taxon>
        <taxon>Eurotatoria</taxon>
        <taxon>Bdelloidea</taxon>
        <taxon>Philodinida</taxon>
        <taxon>Philodinidae</taxon>
        <taxon>Rotaria</taxon>
    </lineage>
</organism>
<evidence type="ECO:0000256" key="2">
    <source>
        <dbReference type="ARBA" id="ARBA00022443"/>
    </source>
</evidence>
<dbReference type="PROSITE" id="PS50002">
    <property type="entry name" value="SH3"/>
    <property type="match status" value="1"/>
</dbReference>
<evidence type="ECO:0000313" key="8">
    <source>
        <dbReference type="EMBL" id="CAF0949552.1"/>
    </source>
</evidence>
<dbReference type="Gene3D" id="2.30.30.40">
    <property type="entry name" value="SH3 Domains"/>
    <property type="match status" value="1"/>
</dbReference>
<dbReference type="SUPFAM" id="SSF50044">
    <property type="entry name" value="SH3-domain"/>
    <property type="match status" value="1"/>
</dbReference>
<dbReference type="Proteomes" id="UP000663864">
    <property type="component" value="Unassembled WGS sequence"/>
</dbReference>
<dbReference type="SUPFAM" id="SSF52540">
    <property type="entry name" value="P-loop containing nucleoside triphosphate hydrolases"/>
    <property type="match status" value="1"/>
</dbReference>
<evidence type="ECO:0000256" key="1">
    <source>
        <dbReference type="ARBA" id="ARBA00007014"/>
    </source>
</evidence>
<dbReference type="SMART" id="SM00072">
    <property type="entry name" value="GuKc"/>
    <property type="match status" value="1"/>
</dbReference>
<dbReference type="Pfam" id="PF00595">
    <property type="entry name" value="PDZ"/>
    <property type="match status" value="1"/>
</dbReference>
<dbReference type="InterPro" id="IPR050716">
    <property type="entry name" value="MAGUK"/>
</dbReference>
<dbReference type="PROSITE" id="PS50052">
    <property type="entry name" value="GUANYLATE_KINASE_2"/>
    <property type="match status" value="1"/>
</dbReference>
<sequence>MVAIVDKINGNRSNVSCSDDTNRIKQEDHHQTTRIIQWLGGERAVDVPAEFDIQSSIKEDCVDHHIVASKVECIELLRLKPSNKQQTTTFERGSLLRQSSRRGSCSYRSRSSPDEQTSDEAYCTLSTHRGGIEKKTKLTNDLIRKGSTSDSSSLSTTVHNYTSSPILTISIDDIYTTLDRAQILCKMEDENIKEDIGRLREIAQQGSFQQSLHLLPILTHVNDGSMDLFHEIMINGDNGQRDFKQMIEEFIQLIEKKLIDAEYTMFDADTIRASSPSLFDMLNDLKTCLTLLRRTEMQSFLNVFDNVLKLRLYPSALPENHEIVNNINNENISNKLNHSETTEELLKLSQYAIDELKIVKIEKTHEPLGLTITRSDSGTIHIARIIVGGIAANTQLFQINDRILEINDEPITGHSLDYVCSLMLNTTGLIKFLLAPPLISHIIHNNHNNNISYQTFYVRALYAYDPYNDPLLPCKELGLMFQRGDILRIVARDENYIKINDSYVSWWQAYRENSTETDTDPSLAGLIPSDHLQQKRLALIKALNDETESISSSSSTSISTSIKYLKKNKKKKKKSCLTCVSKKEKYNLHSVYNNATFIRDIDDTDTTNIRTSTNHFSLTDTRQFDEVQPSSQTMTTILDPNKDIIIDSLMINTFRFYDPVFRLDITRQQMTRPIVLLGAPNVGRHELRRRLLQTEPNLFDVAIPHTTRARRQHEIADIDYHFVSDADFLSKVACHSFVEFGQYDRDLYGTSIEDIRHIVCRKRKICILNLNPDAIRTFDKTDLYPYIICIAAPSFERLKRLEIDRRDHLTDNDYREIIRQSRSIERHHYLLFDYIIINNDLDRTYTELREIIVRIQHDDQQWVRTCYRQS</sequence>
<proteinExistence type="inferred from homology"/>
<accession>A0A814D2Y6</accession>
<reference evidence="8" key="1">
    <citation type="submission" date="2021-02" db="EMBL/GenBank/DDBJ databases">
        <authorList>
            <person name="Nowell W R."/>
        </authorList>
    </citation>
    <scope>NUCLEOTIDE SEQUENCE</scope>
</reference>
<dbReference type="Pfam" id="PF00625">
    <property type="entry name" value="Guanylate_kin"/>
    <property type="match status" value="1"/>
</dbReference>
<evidence type="ECO:0000256" key="4">
    <source>
        <dbReference type="SAM" id="MobiDB-lite"/>
    </source>
</evidence>
<dbReference type="InterPro" id="IPR036034">
    <property type="entry name" value="PDZ_sf"/>
</dbReference>
<dbReference type="InterPro" id="IPR001478">
    <property type="entry name" value="PDZ"/>
</dbReference>
<gene>
    <name evidence="9" type="ORF">JBS370_LOCUS4335</name>
    <name evidence="8" type="ORF">ZHD862_LOCUS9927</name>
</gene>
<evidence type="ECO:0000259" key="5">
    <source>
        <dbReference type="PROSITE" id="PS50002"/>
    </source>
</evidence>
<evidence type="ECO:0000259" key="6">
    <source>
        <dbReference type="PROSITE" id="PS50052"/>
    </source>
</evidence>
<dbReference type="InterPro" id="IPR001452">
    <property type="entry name" value="SH3_domain"/>
</dbReference>
<dbReference type="EMBL" id="CAJNOT010000348">
    <property type="protein sequence ID" value="CAF0949552.1"/>
    <property type="molecule type" value="Genomic_DNA"/>
</dbReference>
<dbReference type="Gene3D" id="2.30.42.10">
    <property type="match status" value="1"/>
</dbReference>
<dbReference type="InterPro" id="IPR008144">
    <property type="entry name" value="Guanylate_kin-like_dom"/>
</dbReference>
<dbReference type="PROSITE" id="PS50106">
    <property type="entry name" value="PDZ"/>
    <property type="match status" value="1"/>
</dbReference>
<dbReference type="Gene3D" id="3.40.50.300">
    <property type="entry name" value="P-loop containing nucleotide triphosphate hydrolases"/>
    <property type="match status" value="1"/>
</dbReference>
<evidence type="ECO:0000259" key="7">
    <source>
        <dbReference type="PROSITE" id="PS50106"/>
    </source>
</evidence>
<feature type="compositionally biased region" description="Low complexity" evidence="4">
    <location>
        <begin position="92"/>
        <end position="110"/>
    </location>
</feature>
<evidence type="ECO:0000313" key="10">
    <source>
        <dbReference type="Proteomes" id="UP000663864"/>
    </source>
</evidence>
<dbReference type="SMART" id="SM00326">
    <property type="entry name" value="SH3"/>
    <property type="match status" value="1"/>
</dbReference>
<feature type="region of interest" description="Disordered" evidence="4">
    <location>
        <begin position="88"/>
        <end position="119"/>
    </location>
</feature>
<dbReference type="SUPFAM" id="SSF50156">
    <property type="entry name" value="PDZ domain-like"/>
    <property type="match status" value="1"/>
</dbReference>
<feature type="domain" description="Guanylate kinase-like" evidence="6">
    <location>
        <begin position="671"/>
        <end position="853"/>
    </location>
</feature>
<protein>
    <submittedName>
        <fullName evidence="8">Uncharacterized protein</fullName>
    </submittedName>
</protein>
<dbReference type="Proteomes" id="UP000663836">
    <property type="component" value="Unassembled WGS sequence"/>
</dbReference>
<feature type="domain" description="SH3" evidence="5">
    <location>
        <begin position="453"/>
        <end position="537"/>
    </location>
</feature>
<evidence type="ECO:0000313" key="9">
    <source>
        <dbReference type="EMBL" id="CAF3611916.1"/>
    </source>
</evidence>
<dbReference type="EMBL" id="CAJOBD010000201">
    <property type="protein sequence ID" value="CAF3611916.1"/>
    <property type="molecule type" value="Genomic_DNA"/>
</dbReference>
<name>A0A814D2Y6_9BILA</name>
<dbReference type="AlphaFoldDB" id="A0A814D2Y6"/>
<keyword evidence="2 3" id="KW-0728">SH3 domain</keyword>
<comment type="similarity">
    <text evidence="1">Belongs to the MAGUK family.</text>
</comment>
<dbReference type="InterPro" id="IPR036028">
    <property type="entry name" value="SH3-like_dom_sf"/>
</dbReference>